<evidence type="ECO:0008006" key="7">
    <source>
        <dbReference type="Google" id="ProtNLM"/>
    </source>
</evidence>
<dbReference type="AlphaFoldDB" id="A0AAW2F6A8"/>
<evidence type="ECO:0000313" key="6">
    <source>
        <dbReference type="Proteomes" id="UP001430953"/>
    </source>
</evidence>
<accession>A0AAW2F6A8</accession>
<comment type="caution">
    <text evidence="5">The sequence shown here is derived from an EMBL/GenBank/DDBJ whole genome shotgun (WGS) entry which is preliminary data.</text>
</comment>
<gene>
    <name evidence="5" type="ORF">PUN28_013888</name>
</gene>
<evidence type="ECO:0000256" key="1">
    <source>
        <dbReference type="ARBA" id="ARBA00007796"/>
    </source>
</evidence>
<feature type="region of interest" description="Disordered" evidence="4">
    <location>
        <begin position="331"/>
        <end position="350"/>
    </location>
</feature>
<dbReference type="EMBL" id="JADYXP020000014">
    <property type="protein sequence ID" value="KAL0110605.1"/>
    <property type="molecule type" value="Genomic_DNA"/>
</dbReference>
<dbReference type="GO" id="GO:0004860">
    <property type="term" value="F:protein kinase inhibitor activity"/>
    <property type="evidence" value="ECO:0007669"/>
    <property type="project" value="TreeGrafter"/>
</dbReference>
<dbReference type="PANTHER" id="PTHR19423">
    <property type="entry name" value="SH3 DOMAIN-BINDING PROTEIN 5"/>
    <property type="match status" value="1"/>
</dbReference>
<evidence type="ECO:0000256" key="3">
    <source>
        <dbReference type="SAM" id="Coils"/>
    </source>
</evidence>
<evidence type="ECO:0000313" key="5">
    <source>
        <dbReference type="EMBL" id="KAL0110605.1"/>
    </source>
</evidence>
<evidence type="ECO:0000256" key="2">
    <source>
        <dbReference type="ARBA" id="ARBA00023054"/>
    </source>
</evidence>
<organism evidence="5 6">
    <name type="scientific">Cardiocondyla obscurior</name>
    <dbReference type="NCBI Taxonomy" id="286306"/>
    <lineage>
        <taxon>Eukaryota</taxon>
        <taxon>Metazoa</taxon>
        <taxon>Ecdysozoa</taxon>
        <taxon>Arthropoda</taxon>
        <taxon>Hexapoda</taxon>
        <taxon>Insecta</taxon>
        <taxon>Pterygota</taxon>
        <taxon>Neoptera</taxon>
        <taxon>Endopterygota</taxon>
        <taxon>Hymenoptera</taxon>
        <taxon>Apocrita</taxon>
        <taxon>Aculeata</taxon>
        <taxon>Formicoidea</taxon>
        <taxon>Formicidae</taxon>
        <taxon>Myrmicinae</taxon>
        <taxon>Cardiocondyla</taxon>
    </lineage>
</organism>
<feature type="coiled-coil region" evidence="3">
    <location>
        <begin position="15"/>
        <end position="42"/>
    </location>
</feature>
<dbReference type="GO" id="GO:0035556">
    <property type="term" value="P:intracellular signal transduction"/>
    <property type="evidence" value="ECO:0007669"/>
    <property type="project" value="InterPro"/>
</dbReference>
<sequence length="685" mass="76711">MDVAEDAEAALDPRIQIELENLNNAADNINKLETELDEAHTAFGQLLSDTTRRLKEITDKQGTSCIEKARCYYEALEVAHQAQVQCQQQAQLFRGASEIHAAAKETVALAEARFMAHQHEWNFDQAWQDMLNHATIKVMDAENQKAECGREHHRRAMVFHEAKKKLFQLEEKHRHAIMKARPYFEVKTQCDQMLATQKERVEYLQQAVKEAKRNYATSLRTLEEISNQIHQQRRDYDIVAKGPREPGVGAELISSDMYQKYKIEFNDSDGHKISPIRCNKSRNNEKFHDIEKSCSSKSDAEHLDKRSVDGSESKFTQWELELQANLEKLNHLPNKNSSDEERYAQSSSDLQNTIEIDTVNRTCYNPLSVEPSNTRSSNQFLNSTETTGIVEKDRFSNKSLKSCSTINSTTTLCGTSTLNLKSNISKSLNSSPVNRGTFNFENRIKKAGSIDISKYVPNIISQFNIKDRRTQSSWEINSFSKADKEISKELRKKKRNNTNDTLADNVQLTNLDIAQNSNIETPAEVSSSERHLVATLDVSQPSKSSQSNVASLQLLSNSNILQKGASCSANSSPKKLKSLISSARSLDTGSTDQLDKGSISKKLTSKTASIKELPLLSLFGQTSALSALRSKSSSMINLGGKQNLKTLLDNSHLGNIQAISAERLANARHKLVNDCPAAKAIVTKK</sequence>
<keyword evidence="2 3" id="KW-0175">Coiled coil</keyword>
<dbReference type="InterPro" id="IPR007940">
    <property type="entry name" value="SH3BP5"/>
</dbReference>
<protein>
    <recommendedName>
        <fullName evidence="7">SH3 domain-binding protein 5-like protein</fullName>
    </recommendedName>
</protein>
<feature type="coiled-coil region" evidence="3">
    <location>
        <begin position="194"/>
        <end position="228"/>
    </location>
</feature>
<evidence type="ECO:0000256" key="4">
    <source>
        <dbReference type="SAM" id="MobiDB-lite"/>
    </source>
</evidence>
<dbReference type="Proteomes" id="UP001430953">
    <property type="component" value="Unassembled WGS sequence"/>
</dbReference>
<reference evidence="5 6" key="1">
    <citation type="submission" date="2023-03" db="EMBL/GenBank/DDBJ databases">
        <title>High recombination rates correlate with genetic variation in Cardiocondyla obscurior ants.</title>
        <authorList>
            <person name="Errbii M."/>
        </authorList>
    </citation>
    <scope>NUCLEOTIDE SEQUENCE [LARGE SCALE GENOMIC DNA]</scope>
    <source>
        <strain evidence="5">Alpha-2009</strain>
        <tissue evidence="5">Whole body</tissue>
    </source>
</reference>
<dbReference type="Pfam" id="PF05276">
    <property type="entry name" value="SH3BP5"/>
    <property type="match status" value="1"/>
</dbReference>
<feature type="region of interest" description="Disordered" evidence="4">
    <location>
        <begin position="290"/>
        <end position="310"/>
    </location>
</feature>
<name>A0AAW2F6A8_9HYME</name>
<dbReference type="GO" id="GO:0005737">
    <property type="term" value="C:cytoplasm"/>
    <property type="evidence" value="ECO:0007669"/>
    <property type="project" value="TreeGrafter"/>
</dbReference>
<comment type="similarity">
    <text evidence="1">Belongs to the SH3BP5 family.</text>
</comment>
<dbReference type="PANTHER" id="PTHR19423:SF1">
    <property type="entry name" value="SH3 DOMAIN-BINDING PROTEIN 5"/>
    <property type="match status" value="1"/>
</dbReference>
<keyword evidence="6" id="KW-1185">Reference proteome</keyword>
<proteinExistence type="inferred from homology"/>